<dbReference type="SUPFAM" id="SSF52151">
    <property type="entry name" value="FabD/lysophospholipase-like"/>
    <property type="match status" value="1"/>
</dbReference>
<evidence type="ECO:0000256" key="3">
    <source>
        <dbReference type="ARBA" id="ARBA00022963"/>
    </source>
</evidence>
<dbReference type="EMBL" id="CP002021">
    <property type="protein sequence ID" value="ADG30051.1"/>
    <property type="molecule type" value="Genomic_DNA"/>
</dbReference>
<feature type="short sequence motif" description="GXGXXG" evidence="6">
    <location>
        <begin position="61"/>
        <end position="66"/>
    </location>
</feature>
<feature type="active site" description="Nucleophile" evidence="6">
    <location>
        <position position="90"/>
    </location>
</feature>
<evidence type="ECO:0000256" key="5">
    <source>
        <dbReference type="ARBA" id="ARBA00023136"/>
    </source>
</evidence>
<sequence>MRQFPGYRRIRSAAAACLIGVLVVGGLSLLPAAAQTPSAPALAPAPAPIVVPGKTCLVLSGGGARGLAHIGALQALQQLRVPIDCIAGTSMGAIIGGLYAEGVSVDVLRSQVSGMDWASVLSSRPAREGLALRRKRADEQMPGGIEFGLSDHGQVQFPNAAVNTTQLEQVLTNLTLPALTVRDFNDLPIPFRAVATNMVTGKKVILQQGVLATALRASMSVPGVFPPTEFGGALLGDGGLVDNLPVDVARDMGAQHVVAINIGTPLASRESLDNIVGLTSQMINILIEQNIRAQIATLKPGDVLISPDLGDLSSLDFQAGDRAIKIGYDAVMAARAQLEPLALPPAQYAQWRDAFARRAQSLVAQLQFNAPLAGVEVRGLSAGIDQTLKARLKQKPGEPLQFDKVRTDVDRLFGSGDFSRVDYRLVSGRRGQVLEYRLQDKPWGPNYLRFGLGLYTDLRNQSRFSLQLSQRRPWLNSLGGEWRNDLQIGWRNRWMSELYQPVTRGGWLFVSPYLDLDARPVDVYSGNNPVLRYRLTTQRVGLDLGVPLGDYGELRAGLSRANIYGTYLLGAPPLNNSSALLREGGMRLLVLADRLDHAYFPRKGWSGRGELFFARTALGSDANYDRIDLSGQDVASFGRHTVEVAARVASFRDRAGLLNLDYLSLGGFDALGGYREGQLIGNYLIYGRIGYRYELVTPGLFGGAAYLGLAYERGNTWAQRAQVSLSDLRSSTSVYLGTDTPLGPVYFGLGKAPGQKVNFYLTLGRP</sequence>
<feature type="active site" description="Proton acceptor" evidence="6">
    <location>
        <position position="237"/>
    </location>
</feature>
<feature type="short sequence motif" description="DGA/G" evidence="6">
    <location>
        <begin position="237"/>
        <end position="239"/>
    </location>
</feature>
<evidence type="ECO:0000256" key="6">
    <source>
        <dbReference type="PROSITE-ProRule" id="PRU01161"/>
    </source>
</evidence>
<proteinExistence type="predicted"/>
<dbReference type="Gene3D" id="2.40.160.50">
    <property type="entry name" value="membrane protein fhac: a member of the omp85/tpsb transporter family"/>
    <property type="match status" value="1"/>
</dbReference>
<keyword evidence="4 6" id="KW-0443">Lipid metabolism</keyword>
<dbReference type="eggNOG" id="COG4775">
    <property type="taxonomic scope" value="Bacteria"/>
</dbReference>
<keyword evidence="5" id="KW-0472">Membrane</keyword>
<dbReference type="BioCyc" id="TINT75379:TINT_RS03260-MONOMER"/>
<dbReference type="GO" id="GO:0016042">
    <property type="term" value="P:lipid catabolic process"/>
    <property type="evidence" value="ECO:0007669"/>
    <property type="project" value="UniProtKB-UniRule"/>
</dbReference>
<name>D5X6C4_THIK1</name>
<gene>
    <name evidence="8" type="ordered locus">Tint_0651</name>
</gene>
<dbReference type="KEGG" id="tin:Tint_0651"/>
<dbReference type="PANTHER" id="PTHR14226">
    <property type="entry name" value="NEUROPATHY TARGET ESTERASE/SWISS CHEESE D.MELANOGASTER"/>
    <property type="match status" value="1"/>
</dbReference>
<dbReference type="PANTHER" id="PTHR14226:SF29">
    <property type="entry name" value="NEUROPATHY TARGET ESTERASE SWS"/>
    <property type="match status" value="1"/>
</dbReference>
<dbReference type="eggNOG" id="COG1752">
    <property type="taxonomic scope" value="Bacteria"/>
</dbReference>
<dbReference type="Pfam" id="PF01103">
    <property type="entry name" value="Omp85"/>
    <property type="match status" value="1"/>
</dbReference>
<organism evidence="8">
    <name type="scientific">Thiomonas intermedia (strain K12)</name>
    <name type="common">Thiobacillus intermedius</name>
    <dbReference type="NCBI Taxonomy" id="75379"/>
    <lineage>
        <taxon>Bacteria</taxon>
        <taxon>Pseudomonadati</taxon>
        <taxon>Pseudomonadota</taxon>
        <taxon>Betaproteobacteria</taxon>
        <taxon>Burkholderiales</taxon>
        <taxon>Thiomonas</taxon>
    </lineage>
</organism>
<keyword evidence="3 6" id="KW-0442">Lipid degradation</keyword>
<dbReference type="GO" id="GO:0016787">
    <property type="term" value="F:hydrolase activity"/>
    <property type="evidence" value="ECO:0007669"/>
    <property type="project" value="UniProtKB-UniRule"/>
</dbReference>
<evidence type="ECO:0000313" key="8">
    <source>
        <dbReference type="EMBL" id="ADG30051.1"/>
    </source>
</evidence>
<dbReference type="Pfam" id="PF01734">
    <property type="entry name" value="Patatin"/>
    <property type="match status" value="1"/>
</dbReference>
<evidence type="ECO:0000259" key="7">
    <source>
        <dbReference type="PROSITE" id="PS51635"/>
    </source>
</evidence>
<reference evidence="8" key="1">
    <citation type="submission" date="2010-04" db="EMBL/GenBank/DDBJ databases">
        <title>Complete sequence of Thiomonas intermedia K12.</title>
        <authorList>
            <consortium name="US DOE Joint Genome Institute"/>
            <person name="Lucas S."/>
            <person name="Copeland A."/>
            <person name="Lapidus A."/>
            <person name="Cheng J.-F."/>
            <person name="Bruce D."/>
            <person name="Goodwin L."/>
            <person name="Pitluck S."/>
            <person name="Davenport K."/>
            <person name="Detter J.C."/>
            <person name="Han C."/>
            <person name="Tapia R."/>
            <person name="Land M."/>
            <person name="Hauser L."/>
            <person name="Kyrpides N."/>
            <person name="Ovchinnikova G."/>
            <person name="Kerfeld C.A."/>
            <person name="Cannon G.C."/>
            <person name="Heinhorst S."/>
            <person name="Woyke T."/>
        </authorList>
    </citation>
    <scope>NUCLEOTIDE SEQUENCE [LARGE SCALE GENOMIC DNA]</scope>
    <source>
        <strain evidence="8">K12</strain>
    </source>
</reference>
<dbReference type="InterPro" id="IPR050301">
    <property type="entry name" value="NTE"/>
</dbReference>
<dbReference type="STRING" id="75379.Tint_0651"/>
<feature type="short sequence motif" description="GXSXG" evidence="6">
    <location>
        <begin position="88"/>
        <end position="92"/>
    </location>
</feature>
<dbReference type="GO" id="GO:0019867">
    <property type="term" value="C:outer membrane"/>
    <property type="evidence" value="ECO:0007669"/>
    <property type="project" value="InterPro"/>
</dbReference>
<dbReference type="PROSITE" id="PS51635">
    <property type="entry name" value="PNPLA"/>
    <property type="match status" value="1"/>
</dbReference>
<keyword evidence="2 6" id="KW-0378">Hydrolase</keyword>
<dbReference type="InterPro" id="IPR000184">
    <property type="entry name" value="Bac_surfAg_D15"/>
</dbReference>
<dbReference type="InterPro" id="IPR002641">
    <property type="entry name" value="PNPLA_dom"/>
</dbReference>
<evidence type="ECO:0000256" key="1">
    <source>
        <dbReference type="ARBA" id="ARBA00004370"/>
    </source>
</evidence>
<feature type="domain" description="PNPLA" evidence="7">
    <location>
        <begin position="57"/>
        <end position="250"/>
    </location>
</feature>
<evidence type="ECO:0000256" key="4">
    <source>
        <dbReference type="ARBA" id="ARBA00023098"/>
    </source>
</evidence>
<comment type="subcellular location">
    <subcellularLocation>
        <location evidence="1">Membrane</location>
    </subcellularLocation>
</comment>
<dbReference type="HOGENOM" id="CLU_014750_1_0_4"/>
<evidence type="ECO:0000256" key="2">
    <source>
        <dbReference type="ARBA" id="ARBA00022801"/>
    </source>
</evidence>
<dbReference type="Gene3D" id="3.40.1090.10">
    <property type="entry name" value="Cytosolic phospholipase A2 catalytic domain"/>
    <property type="match status" value="2"/>
</dbReference>
<dbReference type="InterPro" id="IPR016035">
    <property type="entry name" value="Acyl_Trfase/lysoPLipase"/>
</dbReference>
<accession>D5X6C4</accession>
<protein>
    <submittedName>
        <fullName evidence="8">Patatin</fullName>
    </submittedName>
</protein>
<dbReference type="AlphaFoldDB" id="D5X6C4"/>